<protein>
    <submittedName>
        <fullName evidence="5">Soluble lytic murein transglycosylase-like protein</fullName>
    </submittedName>
</protein>
<dbReference type="EMBL" id="JAUSVV010000019">
    <property type="protein sequence ID" value="MDQ0445027.1"/>
    <property type="molecule type" value="Genomic_DNA"/>
</dbReference>
<gene>
    <name evidence="5" type="ORF">QO016_004553</name>
</gene>
<evidence type="ECO:0000313" key="6">
    <source>
        <dbReference type="Proteomes" id="UP001236369"/>
    </source>
</evidence>
<organism evidence="5 6">
    <name type="scientific">Methylobacterium persicinum</name>
    <dbReference type="NCBI Taxonomy" id="374426"/>
    <lineage>
        <taxon>Bacteria</taxon>
        <taxon>Pseudomonadati</taxon>
        <taxon>Pseudomonadota</taxon>
        <taxon>Alphaproteobacteria</taxon>
        <taxon>Hyphomicrobiales</taxon>
        <taxon>Methylobacteriaceae</taxon>
        <taxon>Methylobacterium</taxon>
    </lineage>
</organism>
<feature type="chain" id="PRO_5045449464" evidence="3">
    <location>
        <begin position="22"/>
        <end position="323"/>
    </location>
</feature>
<feature type="signal peptide" evidence="3">
    <location>
        <begin position="1"/>
        <end position="21"/>
    </location>
</feature>
<name>A0ABU0HRS5_9HYPH</name>
<comment type="similarity">
    <text evidence="2">Belongs to the virb1 family.</text>
</comment>
<evidence type="ECO:0000259" key="4">
    <source>
        <dbReference type="Pfam" id="PF01464"/>
    </source>
</evidence>
<reference evidence="5 6" key="1">
    <citation type="submission" date="2023-07" db="EMBL/GenBank/DDBJ databases">
        <title>Genomic Encyclopedia of Type Strains, Phase IV (KMG-IV): sequencing the most valuable type-strain genomes for metagenomic binning, comparative biology and taxonomic classification.</title>
        <authorList>
            <person name="Goeker M."/>
        </authorList>
    </citation>
    <scope>NUCLEOTIDE SEQUENCE [LARGE SCALE GENOMIC DNA]</scope>
    <source>
        <strain evidence="5 6">DSM 19562</strain>
    </source>
</reference>
<dbReference type="Pfam" id="PF01464">
    <property type="entry name" value="SLT"/>
    <property type="match status" value="1"/>
</dbReference>
<dbReference type="InterPro" id="IPR008258">
    <property type="entry name" value="Transglycosylase_SLT_dom_1"/>
</dbReference>
<sequence length="323" mass="34185">MTVRLTAALAAAALLSTFALIPQVRGNSVAAPRMAAASVDVPDQATESKPAPKAALSSPIAAIDLRDIALRDSDRPASSEPMLSLTEGAGPDQPATALWGAWPVRHRDVSFSPLISDAAARTGVPYDFLYRLLRQESGLRADAISPKGALGIAQFMPATALERGLTNPFDPSQAVIKAAELLRDHWVRFGSLGLAAAAYNAGPGRVEKWLAGQSGIPQETRDYVQIVTGRTVEGWAPAGRWVSLERGPDQMAPAGPGWAVRLPMPGALSLHPPAERPTPRLKAGKAGPRSIEARRFDATARSEDELCALVGGHSNACIVRRTY</sequence>
<dbReference type="Gene3D" id="1.10.530.10">
    <property type="match status" value="1"/>
</dbReference>
<dbReference type="SUPFAM" id="SSF53955">
    <property type="entry name" value="Lysozyme-like"/>
    <property type="match status" value="1"/>
</dbReference>
<evidence type="ECO:0000313" key="5">
    <source>
        <dbReference type="EMBL" id="MDQ0445027.1"/>
    </source>
</evidence>
<dbReference type="PANTHER" id="PTHR37423:SF2">
    <property type="entry name" value="MEMBRANE-BOUND LYTIC MUREIN TRANSGLYCOSYLASE C"/>
    <property type="match status" value="1"/>
</dbReference>
<dbReference type="Proteomes" id="UP001236369">
    <property type="component" value="Unassembled WGS sequence"/>
</dbReference>
<dbReference type="RefSeq" id="WP_238248310.1">
    <property type="nucleotide sequence ID" value="NZ_BPQX01000017.1"/>
</dbReference>
<keyword evidence="6" id="KW-1185">Reference proteome</keyword>
<dbReference type="InterPro" id="IPR023346">
    <property type="entry name" value="Lysozyme-like_dom_sf"/>
</dbReference>
<keyword evidence="3" id="KW-0732">Signal</keyword>
<accession>A0ABU0HRS5</accession>
<evidence type="ECO:0000256" key="2">
    <source>
        <dbReference type="ARBA" id="ARBA00009387"/>
    </source>
</evidence>
<proteinExistence type="inferred from homology"/>
<evidence type="ECO:0000256" key="3">
    <source>
        <dbReference type="SAM" id="SignalP"/>
    </source>
</evidence>
<evidence type="ECO:0000256" key="1">
    <source>
        <dbReference type="ARBA" id="ARBA00007734"/>
    </source>
</evidence>
<feature type="domain" description="Transglycosylase SLT" evidence="4">
    <location>
        <begin position="114"/>
        <end position="213"/>
    </location>
</feature>
<comment type="caution">
    <text evidence="5">The sequence shown here is derived from an EMBL/GenBank/DDBJ whole genome shotgun (WGS) entry which is preliminary data.</text>
</comment>
<dbReference type="PANTHER" id="PTHR37423">
    <property type="entry name" value="SOLUBLE LYTIC MUREIN TRANSGLYCOSYLASE-RELATED"/>
    <property type="match status" value="1"/>
</dbReference>
<comment type="similarity">
    <text evidence="1">Belongs to the transglycosylase Slt family.</text>
</comment>